<name>A0A6L5XAG3_9BACT</name>
<accession>A0A6L5XAG3</accession>
<gene>
    <name evidence="2" type="ORF">FYJ29_01515</name>
</gene>
<organism evidence="2 3">
    <name type="scientific">Sodaliphilus pleomorphus</name>
    <dbReference type="NCBI Taxonomy" id="2606626"/>
    <lineage>
        <taxon>Bacteria</taxon>
        <taxon>Pseudomonadati</taxon>
        <taxon>Bacteroidota</taxon>
        <taxon>Bacteroidia</taxon>
        <taxon>Bacteroidales</taxon>
        <taxon>Muribaculaceae</taxon>
        <taxon>Sodaliphilus</taxon>
    </lineage>
</organism>
<dbReference type="InterPro" id="IPR012312">
    <property type="entry name" value="Hemerythrin-like"/>
</dbReference>
<evidence type="ECO:0000259" key="1">
    <source>
        <dbReference type="Pfam" id="PF01814"/>
    </source>
</evidence>
<proteinExistence type="predicted"/>
<dbReference type="Proteomes" id="UP000483362">
    <property type="component" value="Unassembled WGS sequence"/>
</dbReference>
<reference evidence="2 3" key="1">
    <citation type="submission" date="2019-08" db="EMBL/GenBank/DDBJ databases">
        <title>In-depth cultivation of the pig gut microbiome towards novel bacterial diversity and tailored functional studies.</title>
        <authorList>
            <person name="Wylensek D."/>
            <person name="Hitch T.C.A."/>
            <person name="Clavel T."/>
        </authorList>
    </citation>
    <scope>NUCLEOTIDE SEQUENCE [LARGE SCALE GENOMIC DNA]</scope>
    <source>
        <strain evidence="2 3">Oil-RF-744-WCA-WT-10</strain>
    </source>
</reference>
<comment type="caution">
    <text evidence="2">The sequence shown here is derived from an EMBL/GenBank/DDBJ whole genome shotgun (WGS) entry which is preliminary data.</text>
</comment>
<dbReference type="EMBL" id="VULT01000002">
    <property type="protein sequence ID" value="MSS16455.1"/>
    <property type="molecule type" value="Genomic_DNA"/>
</dbReference>
<dbReference type="Gene3D" id="1.20.120.520">
    <property type="entry name" value="nmb1532 protein domain like"/>
    <property type="match status" value="1"/>
</dbReference>
<sequence length="236" mass="26969">MIFFLDMDNLLFGKQHRLADMITACPGLLLTFQRLNIPLGFGDKTVAEVCAKHGVDPDFFLLICNVQAHDDYVPALETVAGTDMSGLVPYLKACHRYYTCKRLPHIANHIDRIAQQLPTTRVRKAFEAFFKAYLIEIELHFTDEEQNVYPCILALQQGQRGKGRINDFIALHGNLQDKLDDLTQIIFKYLPASVTGDDPIDAVLDILQLSQDLKKHNLIEEKIMIPYVKWIEKKVK</sequence>
<evidence type="ECO:0000313" key="3">
    <source>
        <dbReference type="Proteomes" id="UP000483362"/>
    </source>
</evidence>
<dbReference type="AlphaFoldDB" id="A0A6L5XAG3"/>
<feature type="domain" description="Hemerythrin-like" evidence="1">
    <location>
        <begin position="107"/>
        <end position="227"/>
    </location>
</feature>
<evidence type="ECO:0000313" key="2">
    <source>
        <dbReference type="EMBL" id="MSS16455.1"/>
    </source>
</evidence>
<dbReference type="Pfam" id="PF01814">
    <property type="entry name" value="Hemerythrin"/>
    <property type="match status" value="1"/>
</dbReference>
<keyword evidence="3" id="KW-1185">Reference proteome</keyword>
<protein>
    <submittedName>
        <fullName evidence="2">Hemerythrin domain-containing protein</fullName>
    </submittedName>
</protein>